<dbReference type="EMBL" id="CP037422">
    <property type="protein sequence ID" value="QDU11515.1"/>
    <property type="molecule type" value="Genomic_DNA"/>
</dbReference>
<dbReference type="InterPro" id="IPR011444">
    <property type="entry name" value="DUF1549"/>
</dbReference>
<evidence type="ECO:0000259" key="4">
    <source>
        <dbReference type="Pfam" id="PF07635"/>
    </source>
</evidence>
<reference evidence="5 6" key="1">
    <citation type="submission" date="2019-03" db="EMBL/GenBank/DDBJ databases">
        <title>Deep-cultivation of Planctomycetes and their phenomic and genomic characterization uncovers novel biology.</title>
        <authorList>
            <person name="Wiegand S."/>
            <person name="Jogler M."/>
            <person name="Boedeker C."/>
            <person name="Pinto D."/>
            <person name="Vollmers J."/>
            <person name="Rivas-Marin E."/>
            <person name="Kohn T."/>
            <person name="Peeters S.H."/>
            <person name="Heuer A."/>
            <person name="Rast P."/>
            <person name="Oberbeckmann S."/>
            <person name="Bunk B."/>
            <person name="Jeske O."/>
            <person name="Meyerdierks A."/>
            <person name="Storesund J.E."/>
            <person name="Kallscheuer N."/>
            <person name="Luecker S."/>
            <person name="Lage O.M."/>
            <person name="Pohl T."/>
            <person name="Merkel B.J."/>
            <person name="Hornburger P."/>
            <person name="Mueller R.-W."/>
            <person name="Bruemmer F."/>
            <person name="Labrenz M."/>
            <person name="Spormann A.M."/>
            <person name="Op den Camp H."/>
            <person name="Overmann J."/>
            <person name="Amann R."/>
            <person name="Jetten M.S.M."/>
            <person name="Mascher T."/>
            <person name="Medema M.H."/>
            <person name="Devos D.P."/>
            <person name="Kaster A.-K."/>
            <person name="Ovreas L."/>
            <person name="Rohde M."/>
            <person name="Galperin M.Y."/>
            <person name="Jogler C."/>
        </authorList>
    </citation>
    <scope>NUCLEOTIDE SEQUENCE [LARGE SCALE GENOMIC DNA]</scope>
    <source>
        <strain evidence="5 6">V202</strain>
    </source>
</reference>
<evidence type="ECO:0000313" key="5">
    <source>
        <dbReference type="EMBL" id="QDU11515.1"/>
    </source>
</evidence>
<dbReference type="OrthoDB" id="127107at2"/>
<feature type="chain" id="PRO_5022033202" evidence="1">
    <location>
        <begin position="25"/>
        <end position="1047"/>
    </location>
</feature>
<evidence type="ECO:0000259" key="2">
    <source>
        <dbReference type="Pfam" id="PF07583"/>
    </source>
</evidence>
<organism evidence="5 6">
    <name type="scientific">Gimesia aquarii</name>
    <dbReference type="NCBI Taxonomy" id="2527964"/>
    <lineage>
        <taxon>Bacteria</taxon>
        <taxon>Pseudomonadati</taxon>
        <taxon>Planctomycetota</taxon>
        <taxon>Planctomycetia</taxon>
        <taxon>Planctomycetales</taxon>
        <taxon>Planctomycetaceae</taxon>
        <taxon>Gimesia</taxon>
    </lineage>
</organism>
<evidence type="ECO:0000256" key="1">
    <source>
        <dbReference type="SAM" id="SignalP"/>
    </source>
</evidence>
<proteinExistence type="predicted"/>
<dbReference type="GO" id="GO:0009055">
    <property type="term" value="F:electron transfer activity"/>
    <property type="evidence" value="ECO:0007669"/>
    <property type="project" value="InterPro"/>
</dbReference>
<keyword evidence="1" id="KW-0732">Signal</keyword>
<dbReference type="PANTHER" id="PTHR35889:SF3">
    <property type="entry name" value="F-BOX DOMAIN-CONTAINING PROTEIN"/>
    <property type="match status" value="1"/>
</dbReference>
<protein>
    <submittedName>
        <fullName evidence="5">Planctomycete cytochrome C</fullName>
    </submittedName>
</protein>
<dbReference type="PANTHER" id="PTHR35889">
    <property type="entry name" value="CYCLOINULO-OLIGOSACCHARIDE FRUCTANOTRANSFERASE-RELATED"/>
    <property type="match status" value="1"/>
</dbReference>
<dbReference type="RefSeq" id="WP_145179293.1">
    <property type="nucleotide sequence ID" value="NZ_CP037422.1"/>
</dbReference>
<sequence length="1047" mass="117087" precursor="true">MRTVLKQIALTILMCTCVSGAVFAAKESAPEKLTYEEHIRPIFRAHCFDCHGATDEIEGGLDLRLVRFLIKGGESGEAIIPGKPAESNLVARIASGEMPPGEARVPDNEIEIIKRWIAGGAKTSRPEPKTIGPGLGITPEERAYWAFQPIKRPQISEEIEKHPTVRTPIDALLLQAMPEGLAFSPEAEKLTLIKRAYFDLLGLPPSPEEIQRALSNHSEGWYDSLLNELLNSPHYGERWARHWLDIAGYSDSEGYTVKDDVRPWAWKYRDYIIKSLNDGKPFDQFLQEQLAGDELAGKREGNLSQRQIELLAATGFLRMAADGTGSGKNTPEARNQVIADTMKIVSSSLLGLSVACAQCHDHRYDPIPQTDYFALRAIFEPAFDWQKWQTPQQRRVSLYTAEDRAKAAKIEEEVKKVAAVKNEKRTKYMAEALEIELKKYEQPLRDQLKAAYQTPVKKRSPEQVALLKKNPSVNISTGVLYQYLPKAAEELKNYDKQIAEIRKKKPIHEFLRVALEPANHLPETKLFHRGDHRQPKQTLTPAALTVVSPEGQRHQIPLNDNTLPTTGRRLAFARWLTSGKHPLVARVLVNRIWMHHFGRAIVGTPGEFGKLGASPTHPELLDWLAAEFMQQGWDLKKLHRTIMLSTAYRQAGAHDPSKESIDPENHYYWRKPILRLEAETLRDRMLTVSGVLDRKLYGTPVGIKENEFGQVVVSGEQLRRSLYIQARRSQPVGMLQTFDAPVMETNCERRSNSTVATQSLMLMNGGFILSQSDKLADRIAREAPELKPELLAGLPKLSHTGKSPWSYGYTALDEKNLNSAKFTALPHWTGSSWQGGAKLPDTKLGWVMLRATGGHPARKYATVKRWTAPVTGKLSVTGKLQHGTKNGNGVRGLISSSRSGLAGKWIAYNGVVETKVTTLAIQQGDHIDFITDCNGDVNSDSFSWNAQLSLTREKGPALKWDTVADFHGPEPVQKQSLPAQASYAFELALCRKPTPDELLLVVRFMENQLTYLQQNPGQTPKGVTSAKQTITNLCQALMSSNEFLYVD</sequence>
<feature type="signal peptide" evidence="1">
    <location>
        <begin position="1"/>
        <end position="24"/>
    </location>
</feature>
<dbReference type="SUPFAM" id="SSF46626">
    <property type="entry name" value="Cytochrome c"/>
    <property type="match status" value="1"/>
</dbReference>
<dbReference type="Pfam" id="PF07583">
    <property type="entry name" value="PSCyt2"/>
    <property type="match status" value="1"/>
</dbReference>
<dbReference type="Pfam" id="PF07635">
    <property type="entry name" value="PSCyt1"/>
    <property type="match status" value="1"/>
</dbReference>
<feature type="domain" description="DUF1553" evidence="3">
    <location>
        <begin position="568"/>
        <end position="783"/>
    </location>
</feature>
<name>A0A517X1Y6_9PLAN</name>
<keyword evidence="6" id="KW-1185">Reference proteome</keyword>
<evidence type="ECO:0000259" key="3">
    <source>
        <dbReference type="Pfam" id="PF07587"/>
    </source>
</evidence>
<dbReference type="GO" id="GO:0020037">
    <property type="term" value="F:heme binding"/>
    <property type="evidence" value="ECO:0007669"/>
    <property type="project" value="InterPro"/>
</dbReference>
<feature type="domain" description="Cytochrome C Planctomycete-type" evidence="4">
    <location>
        <begin position="47"/>
        <end position="101"/>
    </location>
</feature>
<dbReference type="InterPro" id="IPR011429">
    <property type="entry name" value="Cyt_c_Planctomycete-type"/>
</dbReference>
<dbReference type="Proteomes" id="UP000318384">
    <property type="component" value="Chromosome"/>
</dbReference>
<dbReference type="AlphaFoldDB" id="A0A517X1Y6"/>
<evidence type="ECO:0000313" key="6">
    <source>
        <dbReference type="Proteomes" id="UP000318384"/>
    </source>
</evidence>
<dbReference type="Pfam" id="PF07587">
    <property type="entry name" value="PSD1"/>
    <property type="match status" value="1"/>
</dbReference>
<feature type="domain" description="DUF1549" evidence="2">
    <location>
        <begin position="168"/>
        <end position="381"/>
    </location>
</feature>
<accession>A0A517X1Y6</accession>
<dbReference type="InterPro" id="IPR036909">
    <property type="entry name" value="Cyt_c-like_dom_sf"/>
</dbReference>
<gene>
    <name evidence="5" type="ORF">V202x_49380</name>
</gene>
<dbReference type="InterPro" id="IPR022655">
    <property type="entry name" value="DUF1553"/>
</dbReference>